<name>A0A5D4UM04_9BACI</name>
<dbReference type="PANTHER" id="PTHR42855:SF2">
    <property type="entry name" value="DRUG RESISTANCE ABC TRANSPORTER,ATP-BINDING PROTEIN"/>
    <property type="match status" value="1"/>
</dbReference>
<dbReference type="Pfam" id="PF12848">
    <property type="entry name" value="ABC_tran_Xtn"/>
    <property type="match status" value="1"/>
</dbReference>
<evidence type="ECO:0000313" key="6">
    <source>
        <dbReference type="Proteomes" id="UP000324269"/>
    </source>
</evidence>
<evidence type="ECO:0000256" key="1">
    <source>
        <dbReference type="ARBA" id="ARBA00022741"/>
    </source>
</evidence>
<dbReference type="RefSeq" id="WP_148967267.1">
    <property type="nucleotide sequence ID" value="NZ_CANLNA010000001.1"/>
</dbReference>
<proteinExistence type="predicted"/>
<dbReference type="Pfam" id="PF00005">
    <property type="entry name" value="ABC_tran"/>
    <property type="match status" value="2"/>
</dbReference>
<gene>
    <name evidence="5" type="ORF">FZC85_00495</name>
</gene>
<dbReference type="EMBL" id="VTEZ01000001">
    <property type="protein sequence ID" value="TYS87959.1"/>
    <property type="molecule type" value="Genomic_DNA"/>
</dbReference>
<dbReference type="PROSITE" id="PS00211">
    <property type="entry name" value="ABC_TRANSPORTER_1"/>
    <property type="match status" value="2"/>
</dbReference>
<evidence type="ECO:0000256" key="3">
    <source>
        <dbReference type="SAM" id="Coils"/>
    </source>
</evidence>
<dbReference type="CDD" id="cd03221">
    <property type="entry name" value="ABCF_EF-3"/>
    <property type="match status" value="2"/>
</dbReference>
<dbReference type="InterPro" id="IPR003439">
    <property type="entry name" value="ABC_transporter-like_ATP-bd"/>
</dbReference>
<dbReference type="SUPFAM" id="SSF52540">
    <property type="entry name" value="P-loop containing nucleoside triphosphate hydrolases"/>
    <property type="match status" value="2"/>
</dbReference>
<dbReference type="InterPro" id="IPR003593">
    <property type="entry name" value="AAA+_ATPase"/>
</dbReference>
<feature type="domain" description="ABC transporter" evidence="4">
    <location>
        <begin position="324"/>
        <end position="518"/>
    </location>
</feature>
<keyword evidence="1" id="KW-0547">Nucleotide-binding</keyword>
<feature type="coiled-coil region" evidence="3">
    <location>
        <begin position="248"/>
        <end position="275"/>
    </location>
</feature>
<dbReference type="InterPro" id="IPR027417">
    <property type="entry name" value="P-loop_NTPase"/>
</dbReference>
<dbReference type="PANTHER" id="PTHR42855">
    <property type="entry name" value="ABC TRANSPORTER ATP-BINDING SUBUNIT"/>
    <property type="match status" value="1"/>
</dbReference>
<feature type="domain" description="ABC transporter" evidence="4">
    <location>
        <begin position="4"/>
        <end position="259"/>
    </location>
</feature>
<dbReference type="FunFam" id="3.40.50.300:FF:000905">
    <property type="entry name" value="Heme ABC transporter ATP-binding protein"/>
    <property type="match status" value="1"/>
</dbReference>
<dbReference type="GO" id="GO:0005524">
    <property type="term" value="F:ATP binding"/>
    <property type="evidence" value="ECO:0007669"/>
    <property type="project" value="UniProtKB-KW"/>
</dbReference>
<sequence length="518" mass="59287">MSLLSVQNLTHGFGDRAIFNDVSFRLLKGEHIGLIGANGEGKSTFMNIITGKLEPDEGKVEWAKRIRIGYLDQHAQLKQGMTIRDVLKTAFQYLFDMETEMNELFAKMGEATPEELEGLLEETGTLQDALTNNDFYIIDAKVEEIGRGLGLDDIGLDKDVHDLSGGQRTKVLLAKLLLEKPEILLLDEPTNYLDEQHINWLRRYLQEYENAFILISHDIPFLNSVINLIYHMENQELNRYAGDYHEFKRVHEMKKQQLESAFKRQQQEISELKDFVARNKARVSTRNMAMSRQKKLDKMDMIELAAEKPKPEFHFKLARTAGRVIFETKDLVIGYDEPLSKPLNLKMERGQKIALSGANGIGKTTLLRSILGEIKPISGSVELGDYLHIGYFEQEIKTKNNNTCIEEVWNEFPSFNQAEVRAALAKCGLTTKHIESKVEVLSGGEKAKVRLCKLMNKESNVLVFDEPTNHLDVEAKEELKRALKEYKGTVLLISHEPEFYQDVATEVWNCENWTTKLF</sequence>
<dbReference type="Proteomes" id="UP000324269">
    <property type="component" value="Unassembled WGS sequence"/>
</dbReference>
<dbReference type="InterPro" id="IPR017871">
    <property type="entry name" value="ABC_transporter-like_CS"/>
</dbReference>
<reference evidence="5 6" key="1">
    <citation type="submission" date="2019-08" db="EMBL/GenBank/DDBJ databases">
        <title>Bacillus genomes from the desert of Cuatro Cienegas, Coahuila.</title>
        <authorList>
            <person name="Olmedo-Alvarez G."/>
        </authorList>
    </citation>
    <scope>NUCLEOTIDE SEQUENCE [LARGE SCALE GENOMIC DNA]</scope>
    <source>
        <strain evidence="5 6">CH87b_3T</strain>
    </source>
</reference>
<dbReference type="InterPro" id="IPR032781">
    <property type="entry name" value="ABC_tran_Xtn"/>
</dbReference>
<keyword evidence="2 5" id="KW-0067">ATP-binding</keyword>
<protein>
    <submittedName>
        <fullName evidence="5">ABC-F family ATP-binding cassette domain-containing protein</fullName>
    </submittedName>
</protein>
<dbReference type="GO" id="GO:0016887">
    <property type="term" value="F:ATP hydrolysis activity"/>
    <property type="evidence" value="ECO:0007669"/>
    <property type="project" value="InterPro"/>
</dbReference>
<dbReference type="AlphaFoldDB" id="A0A5D4UM04"/>
<organism evidence="5 6">
    <name type="scientific">Rossellomorea aquimaris</name>
    <dbReference type="NCBI Taxonomy" id="189382"/>
    <lineage>
        <taxon>Bacteria</taxon>
        <taxon>Bacillati</taxon>
        <taxon>Bacillota</taxon>
        <taxon>Bacilli</taxon>
        <taxon>Bacillales</taxon>
        <taxon>Bacillaceae</taxon>
        <taxon>Rossellomorea</taxon>
    </lineage>
</organism>
<dbReference type="SMART" id="SM00382">
    <property type="entry name" value="AAA"/>
    <property type="match status" value="2"/>
</dbReference>
<dbReference type="OrthoDB" id="9760950at2"/>
<comment type="caution">
    <text evidence="5">The sequence shown here is derived from an EMBL/GenBank/DDBJ whole genome shotgun (WGS) entry which is preliminary data.</text>
</comment>
<dbReference type="STRING" id="189382.BHE18_11230"/>
<dbReference type="FunFam" id="3.40.50.300:FF:000011">
    <property type="entry name" value="Putative ABC transporter ATP-binding component"/>
    <property type="match status" value="1"/>
</dbReference>
<evidence type="ECO:0000313" key="5">
    <source>
        <dbReference type="EMBL" id="TYS87959.1"/>
    </source>
</evidence>
<dbReference type="InterPro" id="IPR051309">
    <property type="entry name" value="ABCF_ATPase"/>
</dbReference>
<evidence type="ECO:0000256" key="2">
    <source>
        <dbReference type="ARBA" id="ARBA00022840"/>
    </source>
</evidence>
<accession>A0A5D4UM04</accession>
<dbReference type="Gene3D" id="3.40.50.300">
    <property type="entry name" value="P-loop containing nucleotide triphosphate hydrolases"/>
    <property type="match status" value="2"/>
</dbReference>
<evidence type="ECO:0000259" key="4">
    <source>
        <dbReference type="PROSITE" id="PS50893"/>
    </source>
</evidence>
<dbReference type="PROSITE" id="PS50893">
    <property type="entry name" value="ABC_TRANSPORTER_2"/>
    <property type="match status" value="2"/>
</dbReference>
<keyword evidence="3" id="KW-0175">Coiled coil</keyword>